<keyword evidence="2" id="KW-0378">Hydrolase</keyword>
<dbReference type="InterPro" id="IPR011335">
    <property type="entry name" value="Restrct_endonuc-II-like"/>
</dbReference>
<dbReference type="EMBL" id="QGTL01000003">
    <property type="protein sequence ID" value="PWV77987.1"/>
    <property type="molecule type" value="Genomic_DNA"/>
</dbReference>
<dbReference type="RefSeq" id="WP_208643951.1">
    <property type="nucleotide sequence ID" value="NZ_QGTL01000003.1"/>
</dbReference>
<keyword evidence="3" id="KW-1185">Reference proteome</keyword>
<proteinExistence type="predicted"/>
<dbReference type="Proteomes" id="UP000246410">
    <property type="component" value="Unassembled WGS sequence"/>
</dbReference>
<organism evidence="2 3">
    <name type="scientific">Nocardia neocaledoniensis</name>
    <dbReference type="NCBI Taxonomy" id="236511"/>
    <lineage>
        <taxon>Bacteria</taxon>
        <taxon>Bacillati</taxon>
        <taxon>Actinomycetota</taxon>
        <taxon>Actinomycetes</taxon>
        <taxon>Mycobacteriales</taxon>
        <taxon>Nocardiaceae</taxon>
        <taxon>Nocardia</taxon>
    </lineage>
</organism>
<dbReference type="SUPFAM" id="SSF52980">
    <property type="entry name" value="Restriction endonuclease-like"/>
    <property type="match status" value="1"/>
</dbReference>
<protein>
    <submittedName>
        <fullName evidence="2">Uma2 family endonuclease</fullName>
    </submittedName>
</protein>
<evidence type="ECO:0000259" key="1">
    <source>
        <dbReference type="Pfam" id="PF05685"/>
    </source>
</evidence>
<keyword evidence="2" id="KW-0255">Endonuclease</keyword>
<name>A0A317NSN3_9NOCA</name>
<dbReference type="Gene3D" id="3.90.1570.10">
    <property type="entry name" value="tt1808, chain A"/>
    <property type="match status" value="1"/>
</dbReference>
<dbReference type="AlphaFoldDB" id="A0A317NSN3"/>
<dbReference type="InterPro" id="IPR008538">
    <property type="entry name" value="Uma2"/>
</dbReference>
<keyword evidence="2" id="KW-0540">Nuclease</keyword>
<evidence type="ECO:0000313" key="2">
    <source>
        <dbReference type="EMBL" id="PWV77987.1"/>
    </source>
</evidence>
<dbReference type="CDD" id="cd06260">
    <property type="entry name" value="DUF820-like"/>
    <property type="match status" value="1"/>
</dbReference>
<comment type="caution">
    <text evidence="2">The sequence shown here is derived from an EMBL/GenBank/DDBJ whole genome shotgun (WGS) entry which is preliminary data.</text>
</comment>
<reference evidence="2 3" key="1">
    <citation type="submission" date="2018-05" db="EMBL/GenBank/DDBJ databases">
        <title>Genomic Encyclopedia of Type Strains, Phase IV (KMG-IV): sequencing the most valuable type-strain genomes for metagenomic binning, comparative biology and taxonomic classification.</title>
        <authorList>
            <person name="Goeker M."/>
        </authorList>
    </citation>
    <scope>NUCLEOTIDE SEQUENCE [LARGE SCALE GENOMIC DNA]</scope>
    <source>
        <strain evidence="2 3">DSM 44717</strain>
    </source>
</reference>
<feature type="domain" description="Putative restriction endonuclease" evidence="1">
    <location>
        <begin position="46"/>
        <end position="184"/>
    </location>
</feature>
<accession>A0A317NSN3</accession>
<dbReference type="GO" id="GO:0004519">
    <property type="term" value="F:endonuclease activity"/>
    <property type="evidence" value="ECO:0007669"/>
    <property type="project" value="UniProtKB-KW"/>
</dbReference>
<evidence type="ECO:0000313" key="3">
    <source>
        <dbReference type="Proteomes" id="UP000246410"/>
    </source>
</evidence>
<sequence>MARGSLHIRGGGKYLIKGGNNRYDVHMAVDPVREWPIPPAGGFTVDDFLQMRDLPKHTELIDGGLVFASPQRKWHRQVLDMLRQALDAQALEEMRADREMAVRLGPRQMPEPDVLVVTAEAFSRPEPESYYFAEDLVLAVEVVSPDSEERDRDTKPRKYAMAGIPHFWRVERSSEDRVVVYAYELDPVSTRYVPVGIYHDRLKTGTPFDMDIDLTTAKERG</sequence>
<dbReference type="PANTHER" id="PTHR35400">
    <property type="entry name" value="SLR1083 PROTEIN"/>
    <property type="match status" value="1"/>
</dbReference>
<dbReference type="InterPro" id="IPR012296">
    <property type="entry name" value="Nuclease_put_TT1808"/>
</dbReference>
<dbReference type="PANTHER" id="PTHR35400:SF3">
    <property type="entry name" value="SLL1072 PROTEIN"/>
    <property type="match status" value="1"/>
</dbReference>
<gene>
    <name evidence="2" type="ORF">DFR69_103593</name>
</gene>
<dbReference type="Pfam" id="PF05685">
    <property type="entry name" value="Uma2"/>
    <property type="match status" value="1"/>
</dbReference>